<organism evidence="2 3">
    <name type="scientific">Thiorhodococcus mannitoliphagus</name>
    <dbReference type="NCBI Taxonomy" id="329406"/>
    <lineage>
        <taxon>Bacteria</taxon>
        <taxon>Pseudomonadati</taxon>
        <taxon>Pseudomonadota</taxon>
        <taxon>Gammaproteobacteria</taxon>
        <taxon>Chromatiales</taxon>
        <taxon>Chromatiaceae</taxon>
        <taxon>Thiorhodococcus</taxon>
    </lineage>
</organism>
<name>A0A6P1E3A1_9GAMM</name>
<reference evidence="2 3" key="2">
    <citation type="submission" date="2020-02" db="EMBL/GenBank/DDBJ databases">
        <title>Genome sequences of Thiorhodococcus mannitoliphagus and Thiorhodococcus minor, purple sulfur photosynthetic bacteria in the gammaproteobacterial family, Chromatiaceae.</title>
        <authorList>
            <person name="Aviles F.A."/>
            <person name="Meyer T.E."/>
            <person name="Kyndt J.A."/>
        </authorList>
    </citation>
    <scope>NUCLEOTIDE SEQUENCE [LARGE SCALE GENOMIC DNA]</scope>
    <source>
        <strain evidence="2 3">DSM 18266</strain>
    </source>
</reference>
<dbReference type="SUPFAM" id="SSF52091">
    <property type="entry name" value="SpoIIaa-like"/>
    <property type="match status" value="1"/>
</dbReference>
<dbReference type="InterPro" id="IPR036513">
    <property type="entry name" value="STAS_dom_sf"/>
</dbReference>
<dbReference type="AlphaFoldDB" id="A0A6P1E3A1"/>
<proteinExistence type="predicted"/>
<evidence type="ECO:0000259" key="1">
    <source>
        <dbReference type="PROSITE" id="PS50801"/>
    </source>
</evidence>
<protein>
    <recommendedName>
        <fullName evidence="1">STAS domain-containing protein</fullName>
    </recommendedName>
</protein>
<dbReference type="Proteomes" id="UP000471640">
    <property type="component" value="Unassembled WGS sequence"/>
</dbReference>
<dbReference type="EMBL" id="JAAIJR010000104">
    <property type="protein sequence ID" value="NEX22504.1"/>
    <property type="molecule type" value="Genomic_DNA"/>
</dbReference>
<dbReference type="InterPro" id="IPR002645">
    <property type="entry name" value="STAS_dom"/>
</dbReference>
<dbReference type="PROSITE" id="PS50801">
    <property type="entry name" value="STAS"/>
    <property type="match status" value="1"/>
</dbReference>
<keyword evidence="3" id="KW-1185">Reference proteome</keyword>
<accession>A0A6P1E3A1</accession>
<dbReference type="RefSeq" id="WP_164655598.1">
    <property type="nucleotide sequence ID" value="NZ_JAAIJR010000104.1"/>
</dbReference>
<comment type="caution">
    <text evidence="2">The sequence shown here is derived from an EMBL/GenBank/DDBJ whole genome shotgun (WGS) entry which is preliminary data.</text>
</comment>
<reference evidence="3" key="1">
    <citation type="journal article" date="2020" name="Microbiol. Resour. Announc.">
        <title>Draft Genome Sequences of Thiorhodococcus mannitoliphagus and Thiorhodococcus minor, Purple Sulfur Photosynthetic Bacteria in the Gammaproteobacterial Family Chromatiaceae.</title>
        <authorList>
            <person name="Aviles F.A."/>
            <person name="Meyer T.E."/>
            <person name="Kyndt J.A."/>
        </authorList>
    </citation>
    <scope>NUCLEOTIDE SEQUENCE [LARGE SCALE GENOMIC DNA]</scope>
    <source>
        <strain evidence="3">DSM 18266</strain>
    </source>
</reference>
<evidence type="ECO:0000313" key="2">
    <source>
        <dbReference type="EMBL" id="NEX22504.1"/>
    </source>
</evidence>
<gene>
    <name evidence="2" type="ORF">G3480_19695</name>
</gene>
<evidence type="ECO:0000313" key="3">
    <source>
        <dbReference type="Proteomes" id="UP000471640"/>
    </source>
</evidence>
<sequence length="111" mass="12582">MPMITSFIESEDRLDLSFHGDLDLTITQEVCQLFAKIPSTLKTCILDLTELDRVFDSGMALLWLLNEQLQRIGATVVVLTDRPEILKRLPRIMSNALSVVPQDTEMAAYTR</sequence>
<feature type="domain" description="STAS" evidence="1">
    <location>
        <begin position="16"/>
        <end position="89"/>
    </location>
</feature>
<dbReference type="Gene3D" id="3.30.750.24">
    <property type="entry name" value="STAS domain"/>
    <property type="match status" value="1"/>
</dbReference>